<sequence>MNLSPRSTKIPDYLDFFGLRDHPFRITPDTDYFYPSPAHQAALEALRYGILRREGFLVLTGEPGVGKTLLIRMLFEGLPPEVQTAMILTPTLGPEELLEVILEDLGLSGTGSREKLIRRFRDRLFELAEKGHTLLLVIDEAQNLPPESLEELRLLSNFETEKGKLLQILLSGQPALEERLRSPELSQLAQRITVWERLRPLTREEIGDYVRFRLARAGGAGVMLARGTERELERWSGGIPRVINKIMDRALLVAFARGSHRLHPALIREAAAVAALPSAPMYRRRIWLWGAVVVGMLLMGVLVYVFLLGG</sequence>
<dbReference type="EMBL" id="DRMH01000020">
    <property type="protein sequence ID" value="HFC97226.1"/>
    <property type="molecule type" value="Genomic_DNA"/>
</dbReference>
<feature type="domain" description="AAA+ ATPase" evidence="2">
    <location>
        <begin position="53"/>
        <end position="193"/>
    </location>
</feature>
<dbReference type="InterPro" id="IPR049945">
    <property type="entry name" value="AAA_22"/>
</dbReference>
<dbReference type="CDD" id="cd00009">
    <property type="entry name" value="AAA"/>
    <property type="match status" value="1"/>
</dbReference>
<dbReference type="SMART" id="SM00382">
    <property type="entry name" value="AAA"/>
    <property type="match status" value="1"/>
</dbReference>
<evidence type="ECO:0000256" key="1">
    <source>
        <dbReference type="SAM" id="Phobius"/>
    </source>
</evidence>
<evidence type="ECO:0000259" key="2">
    <source>
        <dbReference type="SMART" id="SM00382"/>
    </source>
</evidence>
<dbReference type="Gene3D" id="3.40.50.300">
    <property type="entry name" value="P-loop containing nucleotide triphosphate hydrolases"/>
    <property type="match status" value="1"/>
</dbReference>
<organism evidence="3">
    <name type="scientific">Thermosulfurimonas dismutans</name>
    <dbReference type="NCBI Taxonomy" id="999894"/>
    <lineage>
        <taxon>Bacteria</taxon>
        <taxon>Pseudomonadati</taxon>
        <taxon>Thermodesulfobacteriota</taxon>
        <taxon>Thermodesulfobacteria</taxon>
        <taxon>Thermodesulfobacteriales</taxon>
        <taxon>Thermodesulfobacteriaceae</taxon>
        <taxon>Thermosulfurimonas</taxon>
    </lineage>
</organism>
<comment type="caution">
    <text evidence="3">The sequence shown here is derived from an EMBL/GenBank/DDBJ whole genome shotgun (WGS) entry which is preliminary data.</text>
</comment>
<dbReference type="AlphaFoldDB" id="A0A7C3H083"/>
<dbReference type="InterPro" id="IPR027417">
    <property type="entry name" value="P-loop_NTPase"/>
</dbReference>
<dbReference type="PANTHER" id="PTHR35894:SF1">
    <property type="entry name" value="PHOSPHORIBULOKINASE _ URIDINE KINASE FAMILY"/>
    <property type="match status" value="1"/>
</dbReference>
<dbReference type="SUPFAM" id="SSF52540">
    <property type="entry name" value="P-loop containing nucleoside triphosphate hydrolases"/>
    <property type="match status" value="1"/>
</dbReference>
<dbReference type="GO" id="GO:0016887">
    <property type="term" value="F:ATP hydrolysis activity"/>
    <property type="evidence" value="ECO:0007669"/>
    <property type="project" value="InterPro"/>
</dbReference>
<keyword evidence="1" id="KW-1133">Transmembrane helix</keyword>
<protein>
    <submittedName>
        <fullName evidence="3">AAA family ATPase</fullName>
    </submittedName>
</protein>
<feature type="transmembrane region" description="Helical" evidence="1">
    <location>
        <begin position="286"/>
        <end position="307"/>
    </location>
</feature>
<keyword evidence="1" id="KW-0812">Transmembrane</keyword>
<dbReference type="InterPro" id="IPR052026">
    <property type="entry name" value="ExeA_AAA_ATPase_DNA-bind"/>
</dbReference>
<reference evidence="3" key="1">
    <citation type="journal article" date="2020" name="mSystems">
        <title>Genome- and Community-Level Interaction Insights into Carbon Utilization and Element Cycling Functions of Hydrothermarchaeota in Hydrothermal Sediment.</title>
        <authorList>
            <person name="Zhou Z."/>
            <person name="Liu Y."/>
            <person name="Xu W."/>
            <person name="Pan J."/>
            <person name="Luo Z.H."/>
            <person name="Li M."/>
        </authorList>
    </citation>
    <scope>NUCLEOTIDE SEQUENCE [LARGE SCALE GENOMIC DNA]</scope>
    <source>
        <strain evidence="3">HyVt-483</strain>
    </source>
</reference>
<accession>A0A7C3H083</accession>
<gene>
    <name evidence="3" type="ORF">ENJ40_02045</name>
</gene>
<keyword evidence="1" id="KW-0472">Membrane</keyword>
<dbReference type="PANTHER" id="PTHR35894">
    <property type="entry name" value="GENERAL SECRETION PATHWAY PROTEIN A-RELATED"/>
    <property type="match status" value="1"/>
</dbReference>
<dbReference type="Pfam" id="PF13401">
    <property type="entry name" value="AAA_22"/>
    <property type="match status" value="1"/>
</dbReference>
<evidence type="ECO:0000313" key="3">
    <source>
        <dbReference type="EMBL" id="HFC97226.1"/>
    </source>
</evidence>
<proteinExistence type="predicted"/>
<name>A0A7C3H083_9BACT</name>
<dbReference type="InterPro" id="IPR003593">
    <property type="entry name" value="AAA+_ATPase"/>
</dbReference>
<dbReference type="Proteomes" id="UP000886043">
    <property type="component" value="Unassembled WGS sequence"/>
</dbReference>